<sequence>MADGDRLLPELYDYIIDFLHDDHLSLRVCALVCRSWVPASRCHLFNHLKLTGSPPSPTRTWAENTQCRRIFATIRSSPHIASYIHKLSVVETNVVRPSTYRWVNGEITFPSLLQKLTGLRELEFHFPHPGSAGTKVSWSTMVFRDISDAMSTMFLNSLVLRQFSFNSVGDFIKIIDSCRRVKTLQLDHVDIATVTHISPTTLDQFFNAHSSAQILEEKKAEIENLILRSNSSYLIIQALLHSRSPLDLSCLRSLVISITPGSYSNVLDFLKSTPGLEKLEIEIDQEFDYDAYLDPKDTIDLSLLPSLRSLSFQSSVLLGRTEPLPWLYTTLSTIPSDSSKPNVLEELFLTCIVDKPPPSLTNQAFDNILGGWRNLDDLLIQPTFAAMRRFRLDFAIDNPIGDETVEMISQEFIKQLQNLRGKGVLEVDYCEVR</sequence>
<proteinExistence type="predicted"/>
<dbReference type="Gene3D" id="3.80.10.10">
    <property type="entry name" value="Ribonuclease Inhibitor"/>
    <property type="match status" value="1"/>
</dbReference>
<comment type="caution">
    <text evidence="1">The sequence shown here is derived from an EMBL/GenBank/DDBJ whole genome shotgun (WGS) entry which is preliminary data.</text>
</comment>
<name>A0A9P5TQZ5_GYMJU</name>
<accession>A0A9P5TQZ5</accession>
<evidence type="ECO:0000313" key="2">
    <source>
        <dbReference type="Proteomes" id="UP000724874"/>
    </source>
</evidence>
<organism evidence="1 2">
    <name type="scientific">Gymnopilus junonius</name>
    <name type="common">Spectacular rustgill mushroom</name>
    <name type="synonym">Gymnopilus spectabilis subsp. junonius</name>
    <dbReference type="NCBI Taxonomy" id="109634"/>
    <lineage>
        <taxon>Eukaryota</taxon>
        <taxon>Fungi</taxon>
        <taxon>Dikarya</taxon>
        <taxon>Basidiomycota</taxon>
        <taxon>Agaricomycotina</taxon>
        <taxon>Agaricomycetes</taxon>
        <taxon>Agaricomycetidae</taxon>
        <taxon>Agaricales</taxon>
        <taxon>Agaricineae</taxon>
        <taxon>Hymenogastraceae</taxon>
        <taxon>Gymnopilus</taxon>
    </lineage>
</organism>
<keyword evidence="2" id="KW-1185">Reference proteome</keyword>
<evidence type="ECO:0008006" key="3">
    <source>
        <dbReference type="Google" id="ProtNLM"/>
    </source>
</evidence>
<evidence type="ECO:0000313" key="1">
    <source>
        <dbReference type="EMBL" id="KAF8906273.1"/>
    </source>
</evidence>
<reference evidence="1" key="1">
    <citation type="submission" date="2020-11" db="EMBL/GenBank/DDBJ databases">
        <authorList>
            <consortium name="DOE Joint Genome Institute"/>
            <person name="Ahrendt S."/>
            <person name="Riley R."/>
            <person name="Andreopoulos W."/>
            <person name="LaButti K."/>
            <person name="Pangilinan J."/>
            <person name="Ruiz-duenas F.J."/>
            <person name="Barrasa J.M."/>
            <person name="Sanchez-Garcia M."/>
            <person name="Camarero S."/>
            <person name="Miyauchi S."/>
            <person name="Serrano A."/>
            <person name="Linde D."/>
            <person name="Babiker R."/>
            <person name="Drula E."/>
            <person name="Ayuso-Fernandez I."/>
            <person name="Pacheco R."/>
            <person name="Padilla G."/>
            <person name="Ferreira P."/>
            <person name="Barriuso J."/>
            <person name="Kellner H."/>
            <person name="Castanera R."/>
            <person name="Alfaro M."/>
            <person name="Ramirez L."/>
            <person name="Pisabarro A.G."/>
            <person name="Kuo A."/>
            <person name="Tritt A."/>
            <person name="Lipzen A."/>
            <person name="He G."/>
            <person name="Yan M."/>
            <person name="Ng V."/>
            <person name="Cullen D."/>
            <person name="Martin F."/>
            <person name="Rosso M.-N."/>
            <person name="Henrissat B."/>
            <person name="Hibbett D."/>
            <person name="Martinez A.T."/>
            <person name="Grigoriev I.V."/>
        </authorList>
    </citation>
    <scope>NUCLEOTIDE SEQUENCE</scope>
    <source>
        <strain evidence="1">AH 44721</strain>
    </source>
</reference>
<protein>
    <recommendedName>
        <fullName evidence="3">F-box domain-containing protein</fullName>
    </recommendedName>
</protein>
<dbReference type="AlphaFoldDB" id="A0A9P5TQZ5"/>
<gene>
    <name evidence="1" type="ORF">CPB84DRAFT_1770415</name>
</gene>
<dbReference type="Proteomes" id="UP000724874">
    <property type="component" value="Unassembled WGS sequence"/>
</dbReference>
<dbReference type="SUPFAM" id="SSF52047">
    <property type="entry name" value="RNI-like"/>
    <property type="match status" value="1"/>
</dbReference>
<dbReference type="EMBL" id="JADNYJ010000019">
    <property type="protein sequence ID" value="KAF8906273.1"/>
    <property type="molecule type" value="Genomic_DNA"/>
</dbReference>
<dbReference type="OrthoDB" id="2788229at2759"/>
<dbReference type="InterPro" id="IPR032675">
    <property type="entry name" value="LRR_dom_sf"/>
</dbReference>